<evidence type="ECO:0000313" key="1">
    <source>
        <dbReference type="EMBL" id="MDC2888810.1"/>
    </source>
</evidence>
<dbReference type="EMBL" id="JAQOMS010000002">
    <property type="protein sequence ID" value="MDC2888810.1"/>
    <property type="molecule type" value="Genomic_DNA"/>
</dbReference>
<keyword evidence="2" id="KW-1185">Reference proteome</keyword>
<protein>
    <submittedName>
        <fullName evidence="1">Uncharacterized protein</fullName>
    </submittedName>
</protein>
<dbReference type="Gene3D" id="3.20.20.80">
    <property type="entry name" value="Glycosidases"/>
    <property type="match status" value="1"/>
</dbReference>
<organism evidence="1 2">
    <name type="scientific">Psychrosphaera algicola</name>
    <dbReference type="NCBI Taxonomy" id="3023714"/>
    <lineage>
        <taxon>Bacteria</taxon>
        <taxon>Pseudomonadati</taxon>
        <taxon>Pseudomonadota</taxon>
        <taxon>Gammaproteobacteria</taxon>
        <taxon>Alteromonadales</taxon>
        <taxon>Pseudoalteromonadaceae</taxon>
        <taxon>Psychrosphaera</taxon>
    </lineage>
</organism>
<proteinExistence type="predicted"/>
<dbReference type="Proteomes" id="UP001528411">
    <property type="component" value="Unassembled WGS sequence"/>
</dbReference>
<dbReference type="RefSeq" id="WP_272180381.1">
    <property type="nucleotide sequence ID" value="NZ_JAQOMS010000002.1"/>
</dbReference>
<dbReference type="SUPFAM" id="SSF51445">
    <property type="entry name" value="(Trans)glycosidases"/>
    <property type="match status" value="1"/>
</dbReference>
<dbReference type="InterPro" id="IPR017853">
    <property type="entry name" value="GH"/>
</dbReference>
<name>A0ABT5FBB4_9GAMM</name>
<reference evidence="1 2" key="1">
    <citation type="submission" date="2023-01" db="EMBL/GenBank/DDBJ databases">
        <title>Psychrosphaera sp. nov., isolated from marine algae.</title>
        <authorList>
            <person name="Bayburt H."/>
            <person name="Choi B.J."/>
            <person name="Kim J.M."/>
            <person name="Choi D.G."/>
            <person name="Jeon C.O."/>
        </authorList>
    </citation>
    <scope>NUCLEOTIDE SEQUENCE [LARGE SCALE GENOMIC DNA]</scope>
    <source>
        <strain evidence="1 2">G1-22</strain>
    </source>
</reference>
<sequence>MNIKQGVLKKGLSNIAVILIGALSFYSLHAQSAIELHAGELKQKIDIVGGDMERSANFLLQASNPDEIIDWYFSDMVMPYMRVVFDKKQELIEGAPNFGFYSKQIEVMQKIKAVNPDVKFWATLKTDYDGYGKNNNMPDWIYTGNGYNGGSYNSTLFKADKYAGFLADYLKLMHESGVKIDIISVSKEWMQVMPARNEYNTINQLKQLLATEAYKGVPVPEFNGPAAWG</sequence>
<evidence type="ECO:0000313" key="2">
    <source>
        <dbReference type="Proteomes" id="UP001528411"/>
    </source>
</evidence>
<gene>
    <name evidence="1" type="ORF">PN838_08510</name>
</gene>
<accession>A0ABT5FBB4</accession>
<comment type="caution">
    <text evidence="1">The sequence shown here is derived from an EMBL/GenBank/DDBJ whole genome shotgun (WGS) entry which is preliminary data.</text>
</comment>